<name>A0ABT6DFA7_9BACT</name>
<protein>
    <recommendedName>
        <fullName evidence="4">DUF5666 domain-containing protein</fullName>
    </recommendedName>
</protein>
<organism evidence="2 3">
    <name type="scientific">Bdellovibrio svalbardensis</name>
    <dbReference type="NCBI Taxonomy" id="2972972"/>
    <lineage>
        <taxon>Bacteria</taxon>
        <taxon>Pseudomonadati</taxon>
        <taxon>Bdellovibrionota</taxon>
        <taxon>Bdellovibrionia</taxon>
        <taxon>Bdellovibrionales</taxon>
        <taxon>Pseudobdellovibrionaceae</taxon>
        <taxon>Bdellovibrio</taxon>
    </lineage>
</organism>
<evidence type="ECO:0008006" key="4">
    <source>
        <dbReference type="Google" id="ProtNLM"/>
    </source>
</evidence>
<evidence type="ECO:0000313" key="2">
    <source>
        <dbReference type="EMBL" id="MDG0815527.1"/>
    </source>
</evidence>
<proteinExistence type="predicted"/>
<gene>
    <name evidence="2" type="ORF">NWE73_04070</name>
</gene>
<feature type="signal peptide" evidence="1">
    <location>
        <begin position="1"/>
        <end position="19"/>
    </location>
</feature>
<evidence type="ECO:0000256" key="1">
    <source>
        <dbReference type="SAM" id="SignalP"/>
    </source>
</evidence>
<dbReference type="RefSeq" id="WP_277577002.1">
    <property type="nucleotide sequence ID" value="NZ_JANRMI010000001.1"/>
</dbReference>
<sequence>MKALFSFITLMVMSASALAVTADTVAITGKIVSLEEKTLTLKVEDSKVQVSKKYLKNKHSVGEVVTVAIPKAEFDQLAVSKAKK</sequence>
<comment type="caution">
    <text evidence="2">The sequence shown here is derived from an EMBL/GenBank/DDBJ whole genome shotgun (WGS) entry which is preliminary data.</text>
</comment>
<dbReference type="EMBL" id="JANRMI010000001">
    <property type="protein sequence ID" value="MDG0815527.1"/>
    <property type="molecule type" value="Genomic_DNA"/>
</dbReference>
<evidence type="ECO:0000313" key="3">
    <source>
        <dbReference type="Proteomes" id="UP001152321"/>
    </source>
</evidence>
<dbReference type="Proteomes" id="UP001152321">
    <property type="component" value="Unassembled WGS sequence"/>
</dbReference>
<keyword evidence="1" id="KW-0732">Signal</keyword>
<accession>A0ABT6DFA7</accession>
<reference evidence="2" key="1">
    <citation type="submission" date="2022-08" db="EMBL/GenBank/DDBJ databases">
        <title>Novel Bdellovibrio Species Isolated from Svalbard: Designation Bdellovibrio svalbardensis.</title>
        <authorList>
            <person name="Mitchell R.J."/>
            <person name="Choi S.Y."/>
        </authorList>
    </citation>
    <scope>NUCLEOTIDE SEQUENCE</scope>
    <source>
        <strain evidence="2">PAP01</strain>
    </source>
</reference>
<keyword evidence="3" id="KW-1185">Reference proteome</keyword>
<feature type="chain" id="PRO_5045722423" description="DUF5666 domain-containing protein" evidence="1">
    <location>
        <begin position="20"/>
        <end position="84"/>
    </location>
</feature>